<dbReference type="EMBL" id="CKRE01000056">
    <property type="protein sequence ID" value="CIY93301.1"/>
    <property type="molecule type" value="Genomic_DNA"/>
</dbReference>
<evidence type="ECO:0000313" key="1">
    <source>
        <dbReference type="EMBL" id="CIY93301.1"/>
    </source>
</evidence>
<comment type="caution">
    <text evidence="1">The sequence shown here is derived from an EMBL/GenBank/DDBJ whole genome shotgun (WGS) entry which is preliminary data.</text>
</comment>
<gene>
    <name evidence="1" type="ORF">ERS020485_02094</name>
</gene>
<proteinExistence type="predicted"/>
<reference evidence="1 2" key="1">
    <citation type="submission" date="2015-03" db="EMBL/GenBank/DDBJ databases">
        <authorList>
            <consortium name="Pathogen Informatics"/>
            <person name="Murphy D."/>
        </authorList>
    </citation>
    <scope>NUCLEOTIDE SEQUENCE [LARGE SCALE GENOMIC DNA]</scope>
    <source>
        <strain evidence="1 2">SMRU975</strain>
    </source>
</reference>
<accession>A0A9P1Q5H3</accession>
<name>A0A9P1Q5H3_STREE</name>
<protein>
    <submittedName>
        <fullName evidence="1">Uncharacterized protein</fullName>
    </submittedName>
</protein>
<dbReference type="AlphaFoldDB" id="A0A9P1Q5H3"/>
<dbReference type="InterPro" id="IPR045738">
    <property type="entry name" value="DUF6088"/>
</dbReference>
<sequence>MAYTWNSNKTKVYYIRAISLRLFAFDLAEIDLWWLLAYKKKHFEFTKVYFYSKVGDLDDNVRILLCTYGVSIKEINADDYNKFYSRAIDEISNEISKNDFFDIAGYETVRSTLNRLVKDKEITRILKGIYYKPKYIELIGEYAKASMDEVADAIARKYNWTIAPSGNTVLNLLGLSTQVPAKWTYISDGRYASFNVGKATIEFKRRNNRDISNMSTLTAMVIQSVKAMGKENITSRQIDYLRKKLSEQEKSTLLAESKTTSVWVYSIIKKISEV</sequence>
<dbReference type="Proteomes" id="UP000042512">
    <property type="component" value="Unassembled WGS sequence"/>
</dbReference>
<evidence type="ECO:0000313" key="2">
    <source>
        <dbReference type="Proteomes" id="UP000042512"/>
    </source>
</evidence>
<organism evidence="1 2">
    <name type="scientific">Streptococcus pneumoniae</name>
    <dbReference type="NCBI Taxonomy" id="1313"/>
    <lineage>
        <taxon>Bacteria</taxon>
        <taxon>Bacillati</taxon>
        <taxon>Bacillota</taxon>
        <taxon>Bacilli</taxon>
        <taxon>Lactobacillales</taxon>
        <taxon>Streptococcaceae</taxon>
        <taxon>Streptococcus</taxon>
    </lineage>
</organism>
<dbReference type="Pfam" id="PF19570">
    <property type="entry name" value="DUF6088"/>
    <property type="match status" value="1"/>
</dbReference>